<dbReference type="EMBL" id="LR743508">
    <property type="protein sequence ID" value="CAA2109040.1"/>
    <property type="molecule type" value="Genomic_DNA"/>
</dbReference>
<accession>A0A679JRW4</accession>
<dbReference type="Pfam" id="PF11625">
    <property type="entry name" value="DUF3253"/>
    <property type="match status" value="1"/>
</dbReference>
<feature type="region of interest" description="Disordered" evidence="1">
    <location>
        <begin position="64"/>
        <end position="84"/>
    </location>
</feature>
<name>A0A679JRW4_VARPD</name>
<sequence length="84" mass="9047">MNSDETIERTIFELLAQRDAAASICPSEVARALAKSDAAWRALMPDVRRVASELAAKGALRVTRGADEVDSTSPGGPVRLRRPK</sequence>
<proteinExistence type="predicted"/>
<reference evidence="2" key="1">
    <citation type="submission" date="2019-12" db="EMBL/GenBank/DDBJ databases">
        <authorList>
            <person name="Cremers G."/>
        </authorList>
    </citation>
    <scope>NUCLEOTIDE SEQUENCE</scope>
    <source>
        <strain evidence="2">Vvax</strain>
    </source>
</reference>
<dbReference type="InterPro" id="IPR036390">
    <property type="entry name" value="WH_DNA-bd_sf"/>
</dbReference>
<dbReference type="AlphaFoldDB" id="A0A679JRW4"/>
<dbReference type="SUPFAM" id="SSF46785">
    <property type="entry name" value="Winged helix' DNA-binding domain"/>
    <property type="match status" value="1"/>
</dbReference>
<dbReference type="InterPro" id="IPR021660">
    <property type="entry name" value="DUF3253"/>
</dbReference>
<dbReference type="RefSeq" id="WP_339092988.1">
    <property type="nucleotide sequence ID" value="NZ_LR743508.1"/>
</dbReference>
<evidence type="ECO:0000256" key="1">
    <source>
        <dbReference type="SAM" id="MobiDB-lite"/>
    </source>
</evidence>
<dbReference type="InterPro" id="IPR036388">
    <property type="entry name" value="WH-like_DNA-bd_sf"/>
</dbReference>
<dbReference type="Gene3D" id="1.10.10.10">
    <property type="entry name" value="Winged helix-like DNA-binding domain superfamily/Winged helix DNA-binding domain"/>
    <property type="match status" value="1"/>
</dbReference>
<organism evidence="2">
    <name type="scientific">Variovorax paradoxus</name>
    <dbReference type="NCBI Taxonomy" id="34073"/>
    <lineage>
        <taxon>Bacteria</taxon>
        <taxon>Pseudomonadati</taxon>
        <taxon>Pseudomonadota</taxon>
        <taxon>Betaproteobacteria</taxon>
        <taxon>Burkholderiales</taxon>
        <taxon>Comamonadaceae</taxon>
        <taxon>Variovorax</taxon>
    </lineage>
</organism>
<protein>
    <recommendedName>
        <fullName evidence="3">DUF3253 domain-containing protein</fullName>
    </recommendedName>
</protein>
<evidence type="ECO:0008006" key="3">
    <source>
        <dbReference type="Google" id="ProtNLM"/>
    </source>
</evidence>
<gene>
    <name evidence="2" type="ORF">VVAX_05310</name>
</gene>
<evidence type="ECO:0000313" key="2">
    <source>
        <dbReference type="EMBL" id="CAA2109040.1"/>
    </source>
</evidence>